<dbReference type="OrthoDB" id="5639780at2"/>
<dbReference type="EMBL" id="LNYA01000033">
    <property type="protein sequence ID" value="KTC95606.1"/>
    <property type="molecule type" value="Genomic_DNA"/>
</dbReference>
<dbReference type="PROSITE" id="PS50110">
    <property type="entry name" value="RESPONSE_REGULATORY"/>
    <property type="match status" value="1"/>
</dbReference>
<gene>
    <name evidence="3" type="ORF">Lery_2165</name>
</gene>
<comment type="caution">
    <text evidence="3">The sequence shown here is derived from an EMBL/GenBank/DDBJ whole genome shotgun (WGS) entry which is preliminary data.</text>
</comment>
<dbReference type="Gene3D" id="3.40.50.2300">
    <property type="match status" value="1"/>
</dbReference>
<feature type="domain" description="Response regulatory" evidence="2">
    <location>
        <begin position="6"/>
        <end position="118"/>
    </location>
</feature>
<evidence type="ECO:0000256" key="1">
    <source>
        <dbReference type="PROSITE-ProRule" id="PRU00169"/>
    </source>
</evidence>
<organism evidence="3 4">
    <name type="scientific">Legionella erythra</name>
    <dbReference type="NCBI Taxonomy" id="448"/>
    <lineage>
        <taxon>Bacteria</taxon>
        <taxon>Pseudomonadati</taxon>
        <taxon>Pseudomonadota</taxon>
        <taxon>Gammaproteobacteria</taxon>
        <taxon>Legionellales</taxon>
        <taxon>Legionellaceae</taxon>
        <taxon>Legionella</taxon>
    </lineage>
</organism>
<evidence type="ECO:0000313" key="4">
    <source>
        <dbReference type="Proteomes" id="UP000054773"/>
    </source>
</evidence>
<dbReference type="Proteomes" id="UP000054773">
    <property type="component" value="Unassembled WGS sequence"/>
</dbReference>
<dbReference type="SUPFAM" id="SSF52172">
    <property type="entry name" value="CheY-like"/>
    <property type="match status" value="1"/>
</dbReference>
<dbReference type="STRING" id="448.Lery_2165"/>
<protein>
    <submittedName>
        <fullName evidence="3">Response regulator receiver</fullName>
    </submittedName>
</protein>
<dbReference type="InterPro" id="IPR011006">
    <property type="entry name" value="CheY-like_superfamily"/>
</dbReference>
<name>A0A0W0TJ43_LEGER</name>
<dbReference type="AlphaFoldDB" id="A0A0W0TJ43"/>
<dbReference type="InterPro" id="IPR001789">
    <property type="entry name" value="Sig_transdc_resp-reg_receiver"/>
</dbReference>
<reference evidence="3 4" key="1">
    <citation type="submission" date="2015-11" db="EMBL/GenBank/DDBJ databases">
        <title>Genomic analysis of 38 Legionella species identifies large and diverse effector repertoires.</title>
        <authorList>
            <person name="Burstein D."/>
            <person name="Amaro F."/>
            <person name="Zusman T."/>
            <person name="Lifshitz Z."/>
            <person name="Cohen O."/>
            <person name="Gilbert J.A."/>
            <person name="Pupko T."/>
            <person name="Shuman H.A."/>
            <person name="Segal G."/>
        </authorList>
    </citation>
    <scope>NUCLEOTIDE SEQUENCE [LARGE SCALE GENOMIC DNA]</scope>
    <source>
        <strain evidence="3 4">SE-32A-C8</strain>
    </source>
</reference>
<dbReference type="GO" id="GO:0000160">
    <property type="term" value="P:phosphorelay signal transduction system"/>
    <property type="evidence" value="ECO:0007669"/>
    <property type="project" value="InterPro"/>
</dbReference>
<dbReference type="RefSeq" id="WP_058527304.1">
    <property type="nucleotide sequence ID" value="NZ_CAAAHY010000011.1"/>
</dbReference>
<dbReference type="PATRIC" id="fig|448.7.peg.2272"/>
<proteinExistence type="predicted"/>
<keyword evidence="4" id="KW-1185">Reference proteome</keyword>
<sequence>MNGLLHFLVTESSLGARIVIRSQLMQLGHSVDMALDGESTLVLVELKTYHLILLDAELNKGFDCYELGDMIHQSTFNRRTPIILLSASPHKTLKKSLYPCFAKPMNVNDVNKIIDYLEEYNKNR</sequence>
<feature type="modified residue" description="4-aspartylphosphate" evidence="1">
    <location>
        <position position="55"/>
    </location>
</feature>
<evidence type="ECO:0000313" key="3">
    <source>
        <dbReference type="EMBL" id="KTC95606.1"/>
    </source>
</evidence>
<keyword evidence="1" id="KW-0597">Phosphoprotein</keyword>
<evidence type="ECO:0000259" key="2">
    <source>
        <dbReference type="PROSITE" id="PS50110"/>
    </source>
</evidence>
<accession>A0A0W0TJ43</accession>